<organism evidence="2 3">
    <name type="scientific">Hyaloscypha hepaticicola</name>
    <dbReference type="NCBI Taxonomy" id="2082293"/>
    <lineage>
        <taxon>Eukaryota</taxon>
        <taxon>Fungi</taxon>
        <taxon>Dikarya</taxon>
        <taxon>Ascomycota</taxon>
        <taxon>Pezizomycotina</taxon>
        <taxon>Leotiomycetes</taxon>
        <taxon>Helotiales</taxon>
        <taxon>Hyaloscyphaceae</taxon>
        <taxon>Hyaloscypha</taxon>
    </lineage>
</organism>
<evidence type="ECO:0000313" key="3">
    <source>
        <dbReference type="Proteomes" id="UP000235672"/>
    </source>
</evidence>
<feature type="compositionally biased region" description="Polar residues" evidence="1">
    <location>
        <begin position="61"/>
        <end position="70"/>
    </location>
</feature>
<feature type="compositionally biased region" description="Low complexity" evidence="1">
    <location>
        <begin position="258"/>
        <end position="271"/>
    </location>
</feature>
<feature type="region of interest" description="Disordered" evidence="1">
    <location>
        <begin position="664"/>
        <end position="684"/>
    </location>
</feature>
<dbReference type="OrthoDB" id="5426563at2759"/>
<name>A0A2J6QBL5_9HELO</name>
<feature type="compositionally biased region" description="Basic and acidic residues" evidence="1">
    <location>
        <begin position="50"/>
        <end position="60"/>
    </location>
</feature>
<feature type="compositionally biased region" description="Polar residues" evidence="1">
    <location>
        <begin position="528"/>
        <end position="551"/>
    </location>
</feature>
<reference evidence="2 3" key="1">
    <citation type="submission" date="2016-05" db="EMBL/GenBank/DDBJ databases">
        <title>A degradative enzymes factory behind the ericoid mycorrhizal symbiosis.</title>
        <authorList>
            <consortium name="DOE Joint Genome Institute"/>
            <person name="Martino E."/>
            <person name="Morin E."/>
            <person name="Grelet G."/>
            <person name="Kuo A."/>
            <person name="Kohler A."/>
            <person name="Daghino S."/>
            <person name="Barry K."/>
            <person name="Choi C."/>
            <person name="Cichocki N."/>
            <person name="Clum A."/>
            <person name="Copeland A."/>
            <person name="Hainaut M."/>
            <person name="Haridas S."/>
            <person name="Labutti K."/>
            <person name="Lindquist E."/>
            <person name="Lipzen A."/>
            <person name="Khouja H.-R."/>
            <person name="Murat C."/>
            <person name="Ohm R."/>
            <person name="Olson A."/>
            <person name="Spatafora J."/>
            <person name="Veneault-Fourrey C."/>
            <person name="Henrissat B."/>
            <person name="Grigoriev I."/>
            <person name="Martin F."/>
            <person name="Perotto S."/>
        </authorList>
    </citation>
    <scope>NUCLEOTIDE SEQUENCE [LARGE SCALE GENOMIC DNA]</scope>
    <source>
        <strain evidence="2 3">UAMH 7357</strain>
    </source>
</reference>
<dbReference type="Proteomes" id="UP000235672">
    <property type="component" value="Unassembled WGS sequence"/>
</dbReference>
<keyword evidence="3" id="KW-1185">Reference proteome</keyword>
<feature type="compositionally biased region" description="Polar residues" evidence="1">
    <location>
        <begin position="95"/>
        <end position="110"/>
    </location>
</feature>
<evidence type="ECO:0000256" key="1">
    <source>
        <dbReference type="SAM" id="MobiDB-lite"/>
    </source>
</evidence>
<feature type="region of interest" description="Disordered" evidence="1">
    <location>
        <begin position="513"/>
        <end position="596"/>
    </location>
</feature>
<gene>
    <name evidence="2" type="ORF">NA56DRAFT_656915</name>
</gene>
<feature type="region of interest" description="Disordered" evidence="1">
    <location>
        <begin position="218"/>
        <end position="271"/>
    </location>
</feature>
<protein>
    <submittedName>
        <fullName evidence="2">Uncharacterized protein</fullName>
    </submittedName>
</protein>
<dbReference type="EMBL" id="KZ613474">
    <property type="protein sequence ID" value="PMD23645.1"/>
    <property type="molecule type" value="Genomic_DNA"/>
</dbReference>
<feature type="region of interest" description="Disordered" evidence="1">
    <location>
        <begin position="1"/>
        <end position="148"/>
    </location>
</feature>
<feature type="compositionally biased region" description="Basic and acidic residues" evidence="1">
    <location>
        <begin position="243"/>
        <end position="253"/>
    </location>
</feature>
<accession>A0A2J6QBL5</accession>
<sequence length="704" mass="78716">MNWTGGRLSRHSGTSNSVKDRQRQHFAKVQQSLRSGPKKHSPIKWSFFDHFAEDHKRSQRENSATKQGTPQAYDRRDSPPTRQHHGHPLSDKNFPHQNSPRHSSRSQEQSYGRPVSVPVKRQRSRVPEDDLYNATPPPQEAKWQREDSAAITRTEDLPNEGEEDSLLEKRRKILRRGDWVGVSIQRPLQLAFASPRKEENIGRRRNIKDGHRARYSSNQLRITSPFPTRRRLLANPSSSQEGPQHREPPRTDVRISIGGRVVPPGVSSSSAPRRLGSCLTTVCMRSLTTSSDVMLLDTKASVTHVSPRMATGNFAAPIKYSARRCQSDNPDRSPPDASLGHEVEQVNHIPCEDGDVRSGWPAEASEVASELKKKYQAISSCGGSSESYSESYITGKSPKSNNKTIQPGRLIFSSSTASIHQPAPRSLKVSSLLRSSSSDIAESTMAQVGKDKPIIPSSQVLENEIWETWIAPEQKYDHSSDYPDLNDLGKAQRLSISPGVSNYHAQWRLGSVEDDSEDHHLRELQGPATGSEQSGVPVSRTSDAQTQSSPAPLQIEVKNPKDHVEEESDKSLSPLERKFPKVVASDPPDHPLLEEDQNESWKKFLFGGIGDVLNIEVPKLECNAVESLGVRVDHIFTFTRPRSFIGQRANLDFVEQSRSLHIGRGLMDDDENSGSGRTRKQDVRYIIGLDEQDEQEDVESIEND</sequence>
<evidence type="ECO:0000313" key="2">
    <source>
        <dbReference type="EMBL" id="PMD23645.1"/>
    </source>
</evidence>
<dbReference type="AlphaFoldDB" id="A0A2J6QBL5"/>
<proteinExistence type="predicted"/>